<dbReference type="EMBL" id="HACA01029174">
    <property type="protein sequence ID" value="CDW46535.1"/>
    <property type="molecule type" value="Transcribed_RNA"/>
</dbReference>
<proteinExistence type="predicted"/>
<reference evidence="1" key="1">
    <citation type="submission" date="2014-05" db="EMBL/GenBank/DDBJ databases">
        <authorList>
            <person name="Chronopoulou M."/>
        </authorList>
    </citation>
    <scope>NUCLEOTIDE SEQUENCE</scope>
    <source>
        <tissue evidence="1">Whole organism</tissue>
    </source>
</reference>
<name>A0A0K2V881_LEPSM</name>
<organism evidence="1">
    <name type="scientific">Lepeophtheirus salmonis</name>
    <name type="common">Salmon louse</name>
    <name type="synonym">Caligus salmonis</name>
    <dbReference type="NCBI Taxonomy" id="72036"/>
    <lineage>
        <taxon>Eukaryota</taxon>
        <taxon>Metazoa</taxon>
        <taxon>Ecdysozoa</taxon>
        <taxon>Arthropoda</taxon>
        <taxon>Crustacea</taxon>
        <taxon>Multicrustacea</taxon>
        <taxon>Hexanauplia</taxon>
        <taxon>Copepoda</taxon>
        <taxon>Siphonostomatoida</taxon>
        <taxon>Caligidae</taxon>
        <taxon>Lepeophtheirus</taxon>
    </lineage>
</organism>
<accession>A0A0K2V881</accession>
<sequence>MRTSLTLFRSP</sequence>
<protein>
    <submittedName>
        <fullName evidence="1">Uncharacterized protein</fullName>
    </submittedName>
</protein>
<evidence type="ECO:0000313" key="1">
    <source>
        <dbReference type="EMBL" id="CDW46535.1"/>
    </source>
</evidence>